<feature type="domain" description="O-methyltransferase C-terminal" evidence="4">
    <location>
        <begin position="198"/>
        <end position="403"/>
    </location>
</feature>
<dbReference type="Proteomes" id="UP001600888">
    <property type="component" value="Unassembled WGS sequence"/>
</dbReference>
<sequence>MTLVTANGSTSAAAARAATISDVKEGMDQLNAAVQGFSAGEDGVGDAVDKAQRQQIIEAAQKVLNAVKRPDDVWVDTNMDIARFAASQLFYKWGAFEAIPVEGSISYQDLAVATKSEEALLRRVGGVLVSQGFLKQTGQDNILHTQKSLGYRSENAGSHVLNMSWTNAFVPYAKMPEYFEQYGRKEPQTTNHVPMSFAYGKPRLSFYELLAEDEAWVGSFLKGMAHVESRMPVTAGIYDFSWLAAEAKMQPDSGRAVLVDVGGGKGGAIRAIHREFPALPIHRFVLEDRPETLEAGLALGDEPDELAGVGRVALDFHKDQPVKGAYTYWMRRCFHNYSDDVSRNMLRIIVDAMAEDSRLLIQEDVLDNPPHPWAAYLDFMMLGLGGKQRTLKNWEQLLGSVGLRVASVRRGEGPWKSLSVIEAVKN</sequence>
<comment type="caution">
    <text evidence="5">The sequence shown here is derived from an EMBL/GenBank/DDBJ whole genome shotgun (WGS) entry which is preliminary data.</text>
</comment>
<evidence type="ECO:0000313" key="5">
    <source>
        <dbReference type="EMBL" id="KAL2291464.1"/>
    </source>
</evidence>
<protein>
    <recommendedName>
        <fullName evidence="4">O-methyltransferase C-terminal domain-containing protein</fullName>
    </recommendedName>
</protein>
<keyword evidence="6" id="KW-1185">Reference proteome</keyword>
<keyword evidence="3" id="KW-0949">S-adenosyl-L-methionine</keyword>
<dbReference type="PROSITE" id="PS51683">
    <property type="entry name" value="SAM_OMT_II"/>
    <property type="match status" value="1"/>
</dbReference>
<dbReference type="Pfam" id="PF00891">
    <property type="entry name" value="Methyltransf_2"/>
    <property type="match status" value="1"/>
</dbReference>
<keyword evidence="2" id="KW-0808">Transferase</keyword>
<dbReference type="EMBL" id="JBAWTH010000006">
    <property type="protein sequence ID" value="KAL2291464.1"/>
    <property type="molecule type" value="Genomic_DNA"/>
</dbReference>
<dbReference type="Gene3D" id="3.40.50.150">
    <property type="entry name" value="Vaccinia Virus protein VP39"/>
    <property type="match status" value="1"/>
</dbReference>
<dbReference type="InterPro" id="IPR029063">
    <property type="entry name" value="SAM-dependent_MTases_sf"/>
</dbReference>
<organism evidence="5 6">
    <name type="scientific">Diaporthe vaccinii</name>
    <dbReference type="NCBI Taxonomy" id="105482"/>
    <lineage>
        <taxon>Eukaryota</taxon>
        <taxon>Fungi</taxon>
        <taxon>Dikarya</taxon>
        <taxon>Ascomycota</taxon>
        <taxon>Pezizomycotina</taxon>
        <taxon>Sordariomycetes</taxon>
        <taxon>Sordariomycetidae</taxon>
        <taxon>Diaporthales</taxon>
        <taxon>Diaporthaceae</taxon>
        <taxon>Diaporthe</taxon>
        <taxon>Diaporthe eres species complex</taxon>
    </lineage>
</organism>
<evidence type="ECO:0000256" key="1">
    <source>
        <dbReference type="ARBA" id="ARBA00022603"/>
    </source>
</evidence>
<evidence type="ECO:0000259" key="4">
    <source>
        <dbReference type="Pfam" id="PF00891"/>
    </source>
</evidence>
<dbReference type="PANTHER" id="PTHR43712">
    <property type="entry name" value="PUTATIVE (AFU_ORTHOLOGUE AFUA_4G14580)-RELATED"/>
    <property type="match status" value="1"/>
</dbReference>
<keyword evidence="1" id="KW-0489">Methyltransferase</keyword>
<reference evidence="5 6" key="1">
    <citation type="submission" date="2024-03" db="EMBL/GenBank/DDBJ databases">
        <title>A high-quality draft genome sequence of Diaporthe vaccinii, a causative agent of upright dieback and viscid rot disease in cranberry plants.</title>
        <authorList>
            <person name="Sarrasin M."/>
            <person name="Lang B.F."/>
            <person name="Burger G."/>
        </authorList>
    </citation>
    <scope>NUCLEOTIDE SEQUENCE [LARGE SCALE GENOMIC DNA]</scope>
    <source>
        <strain evidence="5 6">IS7</strain>
    </source>
</reference>
<dbReference type="PANTHER" id="PTHR43712:SF16">
    <property type="entry name" value="O-METHYLTRANSFERASE ELCB"/>
    <property type="match status" value="1"/>
</dbReference>
<name>A0ABR4F9T1_9PEZI</name>
<evidence type="ECO:0000256" key="3">
    <source>
        <dbReference type="ARBA" id="ARBA00022691"/>
    </source>
</evidence>
<gene>
    <name evidence="5" type="ORF">FJTKL_12860</name>
</gene>
<dbReference type="InterPro" id="IPR001077">
    <property type="entry name" value="COMT_C"/>
</dbReference>
<dbReference type="InterPro" id="IPR016461">
    <property type="entry name" value="COMT-like"/>
</dbReference>
<evidence type="ECO:0000256" key="2">
    <source>
        <dbReference type="ARBA" id="ARBA00022679"/>
    </source>
</evidence>
<evidence type="ECO:0000313" key="6">
    <source>
        <dbReference type="Proteomes" id="UP001600888"/>
    </source>
</evidence>
<proteinExistence type="predicted"/>
<accession>A0ABR4F9T1</accession>
<dbReference type="SUPFAM" id="SSF53335">
    <property type="entry name" value="S-adenosyl-L-methionine-dependent methyltransferases"/>
    <property type="match status" value="1"/>
</dbReference>